<feature type="compositionally biased region" description="Polar residues" evidence="1">
    <location>
        <begin position="85"/>
        <end position="97"/>
    </location>
</feature>
<gene>
    <name evidence="2" type="ORF">S01H1_01654</name>
</gene>
<dbReference type="AlphaFoldDB" id="X0SLF5"/>
<name>X0SLF5_9ZZZZ</name>
<evidence type="ECO:0000256" key="1">
    <source>
        <dbReference type="SAM" id="MobiDB-lite"/>
    </source>
</evidence>
<accession>X0SLF5</accession>
<protein>
    <submittedName>
        <fullName evidence="2">Uncharacterized protein</fullName>
    </submittedName>
</protein>
<feature type="non-terminal residue" evidence="2">
    <location>
        <position position="1"/>
    </location>
</feature>
<organism evidence="2">
    <name type="scientific">marine sediment metagenome</name>
    <dbReference type="NCBI Taxonomy" id="412755"/>
    <lineage>
        <taxon>unclassified sequences</taxon>
        <taxon>metagenomes</taxon>
        <taxon>ecological metagenomes</taxon>
    </lineage>
</organism>
<evidence type="ECO:0000313" key="2">
    <source>
        <dbReference type="EMBL" id="GAF81859.1"/>
    </source>
</evidence>
<sequence length="97" mass="10772">QVAAYYKNKSADVSYNVQDIQASQPLVESPLPFVSSLGNFLADNPVNPVYVPPDPVPTQDPYQDDRQYDISYRYTAPTPAPTVADYQQNVGTGQQEF</sequence>
<proteinExistence type="predicted"/>
<comment type="caution">
    <text evidence="2">The sequence shown here is derived from an EMBL/GenBank/DDBJ whole genome shotgun (WGS) entry which is preliminary data.</text>
</comment>
<reference evidence="2" key="1">
    <citation type="journal article" date="2014" name="Front. Microbiol.">
        <title>High frequency of phylogenetically diverse reductive dehalogenase-homologous genes in deep subseafloor sedimentary metagenomes.</title>
        <authorList>
            <person name="Kawai M."/>
            <person name="Futagami T."/>
            <person name="Toyoda A."/>
            <person name="Takaki Y."/>
            <person name="Nishi S."/>
            <person name="Hori S."/>
            <person name="Arai W."/>
            <person name="Tsubouchi T."/>
            <person name="Morono Y."/>
            <person name="Uchiyama I."/>
            <person name="Ito T."/>
            <person name="Fujiyama A."/>
            <person name="Inagaki F."/>
            <person name="Takami H."/>
        </authorList>
    </citation>
    <scope>NUCLEOTIDE SEQUENCE</scope>
    <source>
        <strain evidence="2">Expedition CK06-06</strain>
    </source>
</reference>
<dbReference type="EMBL" id="BARS01000736">
    <property type="protein sequence ID" value="GAF81859.1"/>
    <property type="molecule type" value="Genomic_DNA"/>
</dbReference>
<feature type="region of interest" description="Disordered" evidence="1">
    <location>
        <begin position="77"/>
        <end position="97"/>
    </location>
</feature>